<name>A0ABS9VD84_9BACT</name>
<dbReference type="EMBL" id="JAKZGO010000010">
    <property type="protein sequence ID" value="MCH7414394.1"/>
    <property type="molecule type" value="Genomic_DNA"/>
</dbReference>
<dbReference type="RefSeq" id="WP_241412817.1">
    <property type="nucleotide sequence ID" value="NZ_JAKZGO010000010.1"/>
</dbReference>
<evidence type="ECO:0008006" key="3">
    <source>
        <dbReference type="Google" id="ProtNLM"/>
    </source>
</evidence>
<keyword evidence="2" id="KW-1185">Reference proteome</keyword>
<proteinExistence type="predicted"/>
<dbReference type="Proteomes" id="UP001165430">
    <property type="component" value="Unassembled WGS sequence"/>
</dbReference>
<evidence type="ECO:0000313" key="2">
    <source>
        <dbReference type="Proteomes" id="UP001165430"/>
    </source>
</evidence>
<reference evidence="1" key="1">
    <citation type="submission" date="2022-03" db="EMBL/GenBank/DDBJ databases">
        <title>De novo assembled genomes of Belliella spp. (Cyclobacteriaceae) strains.</title>
        <authorList>
            <person name="Szabo A."/>
            <person name="Korponai K."/>
            <person name="Felfoldi T."/>
        </authorList>
    </citation>
    <scope>NUCLEOTIDE SEQUENCE</scope>
    <source>
        <strain evidence="1">DSM 111903</strain>
    </source>
</reference>
<gene>
    <name evidence="1" type="ORF">MM213_12920</name>
</gene>
<evidence type="ECO:0000313" key="1">
    <source>
        <dbReference type="EMBL" id="MCH7414394.1"/>
    </source>
</evidence>
<organism evidence="1 2">
    <name type="scientific">Belliella alkalica</name>
    <dbReference type="NCBI Taxonomy" id="1730871"/>
    <lineage>
        <taxon>Bacteria</taxon>
        <taxon>Pseudomonadati</taxon>
        <taxon>Bacteroidota</taxon>
        <taxon>Cytophagia</taxon>
        <taxon>Cytophagales</taxon>
        <taxon>Cyclobacteriaceae</taxon>
        <taxon>Belliella</taxon>
    </lineage>
</organism>
<sequence length="199" mass="22516">MRLFLLFTVLFFTSQFSYSQREVGSYVHHAEIGALLGTSNQGERVNFSLQSFHGVQIDKFNTIGFFVGFDTYPDFSLMPIGFGWKHTITPEKKYSFYSSLDLGYGSAWFQKKVTENGFQSWNEGGVVASPAIGLRKKDKSGNDKYSFAIGFKKQYARSYEGRLTTGVATPVDGIPPGFESLFEEKFVFNNLFIRLGMIF</sequence>
<accession>A0ABS9VD84</accession>
<comment type="caution">
    <text evidence="1">The sequence shown here is derived from an EMBL/GenBank/DDBJ whole genome shotgun (WGS) entry which is preliminary data.</text>
</comment>
<protein>
    <recommendedName>
        <fullName evidence="3">Outer membrane protein beta-barrel domain-containing protein</fullName>
    </recommendedName>
</protein>